<dbReference type="RefSeq" id="WP_210663795.1">
    <property type="nucleotide sequence ID" value="NZ_JAGKSP010000019.1"/>
</dbReference>
<protein>
    <submittedName>
        <fullName evidence="2">Uncharacterized protein</fullName>
    </submittedName>
</protein>
<gene>
    <name evidence="2" type="ORF">I8J30_27955</name>
</gene>
<dbReference type="EMBL" id="JAGKSP010000019">
    <property type="protein sequence ID" value="MBP3966535.1"/>
    <property type="molecule type" value="Genomic_DNA"/>
</dbReference>
<keyword evidence="1" id="KW-0812">Transmembrane</keyword>
<keyword evidence="1" id="KW-1133">Transmembrane helix</keyword>
<keyword evidence="3" id="KW-1185">Reference proteome</keyword>
<evidence type="ECO:0000313" key="2">
    <source>
        <dbReference type="EMBL" id="MBP3966535.1"/>
    </source>
</evidence>
<organism evidence="2 3">
    <name type="scientific">Paenibacillus lignilyticus</name>
    <dbReference type="NCBI Taxonomy" id="1172615"/>
    <lineage>
        <taxon>Bacteria</taxon>
        <taxon>Bacillati</taxon>
        <taxon>Bacillota</taxon>
        <taxon>Bacilli</taxon>
        <taxon>Bacillales</taxon>
        <taxon>Paenibacillaceae</taxon>
        <taxon>Paenibacillus</taxon>
    </lineage>
</organism>
<evidence type="ECO:0000256" key="1">
    <source>
        <dbReference type="SAM" id="Phobius"/>
    </source>
</evidence>
<accession>A0ABS5CL30</accession>
<comment type="caution">
    <text evidence="2">The sequence shown here is derived from an EMBL/GenBank/DDBJ whole genome shotgun (WGS) entry which is preliminary data.</text>
</comment>
<feature type="transmembrane region" description="Helical" evidence="1">
    <location>
        <begin position="7"/>
        <end position="24"/>
    </location>
</feature>
<dbReference type="Proteomes" id="UP000673394">
    <property type="component" value="Unassembled WGS sequence"/>
</dbReference>
<reference evidence="2 3" key="1">
    <citation type="submission" date="2021-04" db="EMBL/GenBank/DDBJ databases">
        <title>Paenibacillus sp. DLE-14 whole genome sequence.</title>
        <authorList>
            <person name="Ham Y.J."/>
        </authorList>
    </citation>
    <scope>NUCLEOTIDE SEQUENCE [LARGE SCALE GENOMIC DNA]</scope>
    <source>
        <strain evidence="2 3">DLE-14</strain>
    </source>
</reference>
<evidence type="ECO:0000313" key="3">
    <source>
        <dbReference type="Proteomes" id="UP000673394"/>
    </source>
</evidence>
<keyword evidence="1" id="KW-0472">Membrane</keyword>
<proteinExistence type="predicted"/>
<sequence length="163" mass="18362">MRKRSIKVGVCLIILILIGLYILVKSNPPLVSNGLTSNPNDNTYGIVEVQNVGFVDIVLKQVLVNESEEPKKVDLGVSRSNHLVLGGELDSDPNITFHAINELKIKPALSPAELKKLVANNDREVIRNYGIRIQHDNPIRQITVKYNYFMIPFTFRKDVSLQE</sequence>
<name>A0ABS5CL30_9BACL</name>